<gene>
    <name evidence="1" type="ORF">LTR05_008017</name>
</gene>
<proteinExistence type="predicted"/>
<protein>
    <submittedName>
        <fullName evidence="1">Uncharacterized protein</fullName>
    </submittedName>
</protein>
<keyword evidence="2" id="KW-1185">Reference proteome</keyword>
<name>A0AAN7STT5_9EURO</name>
<evidence type="ECO:0000313" key="2">
    <source>
        <dbReference type="Proteomes" id="UP001309876"/>
    </source>
</evidence>
<evidence type="ECO:0000313" key="1">
    <source>
        <dbReference type="EMBL" id="KAK5081223.1"/>
    </source>
</evidence>
<dbReference type="Proteomes" id="UP001309876">
    <property type="component" value="Unassembled WGS sequence"/>
</dbReference>
<reference evidence="1 2" key="1">
    <citation type="submission" date="2023-08" db="EMBL/GenBank/DDBJ databases">
        <title>Black Yeasts Isolated from many extreme environments.</title>
        <authorList>
            <person name="Coleine C."/>
            <person name="Stajich J.E."/>
            <person name="Selbmann L."/>
        </authorList>
    </citation>
    <scope>NUCLEOTIDE SEQUENCE [LARGE SCALE GENOMIC DNA]</scope>
    <source>
        <strain evidence="1 2">CCFEE 5910</strain>
    </source>
</reference>
<dbReference type="EMBL" id="JAVRRJ010000010">
    <property type="protein sequence ID" value="KAK5081223.1"/>
    <property type="molecule type" value="Genomic_DNA"/>
</dbReference>
<accession>A0AAN7STT5</accession>
<organism evidence="1 2">
    <name type="scientific">Lithohypha guttulata</name>
    <dbReference type="NCBI Taxonomy" id="1690604"/>
    <lineage>
        <taxon>Eukaryota</taxon>
        <taxon>Fungi</taxon>
        <taxon>Dikarya</taxon>
        <taxon>Ascomycota</taxon>
        <taxon>Pezizomycotina</taxon>
        <taxon>Eurotiomycetes</taxon>
        <taxon>Chaetothyriomycetidae</taxon>
        <taxon>Chaetothyriales</taxon>
        <taxon>Trichomeriaceae</taxon>
        <taxon>Lithohypha</taxon>
    </lineage>
</organism>
<dbReference type="AlphaFoldDB" id="A0AAN7STT5"/>
<sequence length="1118" mass="121580">MHASLTAAEAAESANTALEISPLVKEGNWKSMLAAQKDCPAGGYLVKEWQMCCINDTSPHTYGAMVRGCCPASLQALDKKELEEKCPREAGESYLEPLRYGVTSQASRLSLPAADFFKSLFATRDKLNVKESTIHVRWQDSNVPLSPITLKVRKPFTCNRLSTEASVEKRHENAPSSVNEADGVDITAASPGRESRSLPTCWGPSGAGCETSGASSFRNPLKSTVPTSLPDNSIDIDIDDPSLRYVNRDIETLFGTNTYAMSCFEDLEKTRKCQASDYQYFCNSAGKLVRNGAFGNIFCDDHCWCINLTPKSLCTFDLAGFSYCARDLVNYIGAGYRSVFSKRATTISPSSQEHTDLDMADSSFHQVDRRDDPPGCNANDKFTVRLYAADDWYDVFVPEAGKLHNLGVEPADLMCKGTDPGRSSKDFGECISCSAHYYYGLAVVSDGRCGITYTTPEKSEYFWLTKADGIIDLGGNAFSIACFDYKPTMRRDTDQVSASTIASSDTPRDCSDKSGARHLVRFYGPERSDDLFVPETRKAFSLGGDQPDLMCASDTACESCSNTYFAFEVLDQGSCLLTFGRPGDIQSYWAVKSDGRIDINGAPPFSVACYDFENPEKSYASSLNLRDESLSALTSSQHAPNDAKGCDVGQHNTFPVRLITNEHNGDKDVYETLVFPDGQIHWMHDPFPDLYCRDRYTHECSHCDDLPRLHGQVVRISAVVMDVIEGLGHCTIRFTEQRGGLGRMFGGDIWPNNWFNLEVPGFPTFIICYYHPDTPEPGDGLSGEAISGIGDTEPAAALASPTVKPRAEDGTTDLILRDAASSCELTLSPTETDFPVYFNAPGGSIRYLVYVPSSTVKHTYELGGDSPQLQCLDITTNKCGKCDFLTSGVQVATVPGEGHCDIEFSGDPDVRLDIKLVSVIPEFHDYPIGFTAYPKTITCYHNCDSSGYGPQQGIPCDPPLNPPRALAARDVDLLDSRAEAVSHNVAVPKGCMPLGGFNGMSLRGGAAGYYIMYIPDEGLPHTVGKDAEMSCLELNVRTGLGGECVACDGEYSAVSLSSGKCILHLAKGGDFKIIQGEGWKQLPQTSAINAITCYPNADSVEWPPAMAAAVDEPAPAAK</sequence>
<comment type="caution">
    <text evidence="1">The sequence shown here is derived from an EMBL/GenBank/DDBJ whole genome shotgun (WGS) entry which is preliminary data.</text>
</comment>